<dbReference type="GO" id="GO:0051920">
    <property type="term" value="F:peroxiredoxin activity"/>
    <property type="evidence" value="ECO:0007669"/>
    <property type="project" value="InterPro"/>
</dbReference>
<gene>
    <name evidence="2" type="ORF">IV74_GL001176</name>
</gene>
<dbReference type="InterPro" id="IPR029032">
    <property type="entry name" value="AhpD-like"/>
</dbReference>
<dbReference type="Proteomes" id="UP000051658">
    <property type="component" value="Unassembled WGS sequence"/>
</dbReference>
<organism evidence="2 3">
    <name type="scientific">Carnobacterium divergens DSM 20623</name>
    <dbReference type="NCBI Taxonomy" id="1449336"/>
    <lineage>
        <taxon>Bacteria</taxon>
        <taxon>Bacillati</taxon>
        <taxon>Bacillota</taxon>
        <taxon>Bacilli</taxon>
        <taxon>Lactobacillales</taxon>
        <taxon>Carnobacteriaceae</taxon>
        <taxon>Carnobacterium</taxon>
    </lineage>
</organism>
<dbReference type="SUPFAM" id="SSF69118">
    <property type="entry name" value="AhpD-like"/>
    <property type="match status" value="1"/>
</dbReference>
<keyword evidence="3" id="KW-1185">Reference proteome</keyword>
<sequence>MDRTQLSREKFNELFGEFPTIDSKDPELMEILQKFIFGEVFYVGDLEDSLRELVTVVLLAVQQTFPQLKAHTEAALRIGVTPIEIKEAIYQCAPFIGFPKTLNAVNAINEVFEEQGIALPLPSQKQVTEEERFEKGKAIQTPIYGDEIQQAHQDLPENLKTVVPNFLTAFGFGDFYTRSGLSLQTRELLILCMLVANGQEKQILAHAKGNLKVGNSKEVLLATMIHCLPYIGFPNVLNAISIINKS</sequence>
<evidence type="ECO:0000313" key="2">
    <source>
        <dbReference type="EMBL" id="KRN57919.1"/>
    </source>
</evidence>
<dbReference type="PANTHER" id="PTHR33570:SF2">
    <property type="entry name" value="CARBOXYMUCONOLACTONE DECARBOXYLASE-LIKE DOMAIN-CONTAINING PROTEIN"/>
    <property type="match status" value="1"/>
</dbReference>
<name>A0A0R2HYQ6_CARDV</name>
<reference evidence="2 3" key="1">
    <citation type="journal article" date="2015" name="Genome Announc.">
        <title>Expanding the biotechnology potential of lactobacilli through comparative genomics of 213 strains and associated genera.</title>
        <authorList>
            <person name="Sun Z."/>
            <person name="Harris H.M."/>
            <person name="McCann A."/>
            <person name="Guo C."/>
            <person name="Argimon S."/>
            <person name="Zhang W."/>
            <person name="Yang X."/>
            <person name="Jeffery I.B."/>
            <person name="Cooney J.C."/>
            <person name="Kagawa T.F."/>
            <person name="Liu W."/>
            <person name="Song Y."/>
            <person name="Salvetti E."/>
            <person name="Wrobel A."/>
            <person name="Rasinkangas P."/>
            <person name="Parkhill J."/>
            <person name="Rea M.C."/>
            <person name="O'Sullivan O."/>
            <person name="Ritari J."/>
            <person name="Douillard F.P."/>
            <person name="Paul Ross R."/>
            <person name="Yang R."/>
            <person name="Briner A.E."/>
            <person name="Felis G.E."/>
            <person name="de Vos W.M."/>
            <person name="Barrangou R."/>
            <person name="Klaenhammer T.R."/>
            <person name="Caufield P.W."/>
            <person name="Cui Y."/>
            <person name="Zhang H."/>
            <person name="O'Toole P.W."/>
        </authorList>
    </citation>
    <scope>NUCLEOTIDE SEQUENCE [LARGE SCALE GENOMIC DNA]</scope>
    <source>
        <strain evidence="2 3">DSM 20623</strain>
    </source>
</reference>
<protein>
    <submittedName>
        <fullName evidence="2">Carboxymuconolactone decarboxylase</fullName>
    </submittedName>
</protein>
<dbReference type="RefSeq" id="WP_034568305.1">
    <property type="nucleotide sequence ID" value="NZ_JQBS01000001.1"/>
</dbReference>
<comment type="caution">
    <text evidence="2">The sequence shown here is derived from an EMBL/GenBank/DDBJ whole genome shotgun (WGS) entry which is preliminary data.</text>
</comment>
<feature type="domain" description="Carboxymuconolactone decarboxylase-like" evidence="1">
    <location>
        <begin position="26"/>
        <end position="109"/>
    </location>
</feature>
<dbReference type="Gene3D" id="1.20.1290.10">
    <property type="entry name" value="AhpD-like"/>
    <property type="match status" value="1"/>
</dbReference>
<dbReference type="InterPro" id="IPR003779">
    <property type="entry name" value="CMD-like"/>
</dbReference>
<dbReference type="EMBL" id="JQBS01000001">
    <property type="protein sequence ID" value="KRN57919.1"/>
    <property type="molecule type" value="Genomic_DNA"/>
</dbReference>
<feature type="domain" description="Carboxymuconolactone decarboxylase-like" evidence="1">
    <location>
        <begin position="164"/>
        <end position="243"/>
    </location>
</feature>
<evidence type="ECO:0000313" key="3">
    <source>
        <dbReference type="Proteomes" id="UP000051658"/>
    </source>
</evidence>
<proteinExistence type="predicted"/>
<dbReference type="AlphaFoldDB" id="A0A0R2HYQ6"/>
<dbReference type="eggNOG" id="COG0599">
    <property type="taxonomic scope" value="Bacteria"/>
</dbReference>
<dbReference type="InterPro" id="IPR052512">
    <property type="entry name" value="4CMD/NDH-1_regulator"/>
</dbReference>
<evidence type="ECO:0000259" key="1">
    <source>
        <dbReference type="Pfam" id="PF02627"/>
    </source>
</evidence>
<dbReference type="GeneID" id="89589678"/>
<dbReference type="Pfam" id="PF02627">
    <property type="entry name" value="CMD"/>
    <property type="match status" value="2"/>
</dbReference>
<dbReference type="PANTHER" id="PTHR33570">
    <property type="entry name" value="4-CARBOXYMUCONOLACTONE DECARBOXYLASE FAMILY PROTEIN"/>
    <property type="match status" value="1"/>
</dbReference>
<dbReference type="PATRIC" id="fig|1449336.4.peg.1202"/>
<accession>A0A0R2HYQ6</accession>